<dbReference type="VEuPathDB" id="FungiDB:PAAG_08745"/>
<evidence type="ECO:0008006" key="5">
    <source>
        <dbReference type="Google" id="ProtNLM"/>
    </source>
</evidence>
<dbReference type="GeneID" id="9092557"/>
<organism evidence="3 4">
    <name type="scientific">Paracoccidioides lutzii (strain ATCC MYA-826 / Pb01)</name>
    <name type="common">Paracoccidioides brasiliensis</name>
    <dbReference type="NCBI Taxonomy" id="502779"/>
    <lineage>
        <taxon>Eukaryota</taxon>
        <taxon>Fungi</taxon>
        <taxon>Dikarya</taxon>
        <taxon>Ascomycota</taxon>
        <taxon>Pezizomycotina</taxon>
        <taxon>Eurotiomycetes</taxon>
        <taxon>Eurotiomycetidae</taxon>
        <taxon>Onygenales</taxon>
        <taxon>Ajellomycetaceae</taxon>
        <taxon>Paracoccidioides</taxon>
    </lineage>
</organism>
<feature type="region of interest" description="Disordered" evidence="2">
    <location>
        <begin position="1"/>
        <end position="135"/>
    </location>
</feature>
<keyword evidence="4" id="KW-1185">Reference proteome</keyword>
<name>C1HDA4_PARBA</name>
<dbReference type="KEGG" id="pbl:PAAG_08745"/>
<comment type="subunit">
    <text evidence="1">Component of the NuA4 histone acetyltransferase complex.</text>
</comment>
<feature type="compositionally biased region" description="Pro residues" evidence="2">
    <location>
        <begin position="32"/>
        <end position="41"/>
    </location>
</feature>
<dbReference type="SUPFAM" id="SSF54160">
    <property type="entry name" value="Chromo domain-like"/>
    <property type="match status" value="1"/>
</dbReference>
<feature type="region of interest" description="Disordered" evidence="2">
    <location>
        <begin position="333"/>
        <end position="355"/>
    </location>
</feature>
<dbReference type="AlphaFoldDB" id="C1HDA4"/>
<dbReference type="eggNOG" id="ENOG502RNKD">
    <property type="taxonomic scope" value="Eukaryota"/>
</dbReference>
<dbReference type="InterPro" id="IPR016197">
    <property type="entry name" value="Chromo-like_dom_sf"/>
</dbReference>
<reference evidence="3 4" key="1">
    <citation type="journal article" date="2011" name="PLoS Genet.">
        <title>Comparative genomic analysis of human fungal pathogens causing paracoccidioidomycosis.</title>
        <authorList>
            <person name="Desjardins C.A."/>
            <person name="Champion M.D."/>
            <person name="Holder J.W."/>
            <person name="Muszewska A."/>
            <person name="Goldberg J."/>
            <person name="Bailao A.M."/>
            <person name="Brigido M.M."/>
            <person name="Ferreira M.E."/>
            <person name="Garcia A.M."/>
            <person name="Grynberg M."/>
            <person name="Gujja S."/>
            <person name="Heiman D.I."/>
            <person name="Henn M.R."/>
            <person name="Kodira C.D."/>
            <person name="Leon-Narvaez H."/>
            <person name="Longo L.V."/>
            <person name="Ma L.J."/>
            <person name="Malavazi I."/>
            <person name="Matsuo A.L."/>
            <person name="Morais F.V."/>
            <person name="Pereira M."/>
            <person name="Rodriguez-Brito S."/>
            <person name="Sakthikumar S."/>
            <person name="Salem-Izacc S.M."/>
            <person name="Sykes S.M."/>
            <person name="Teixeira M.M."/>
            <person name="Vallejo M.C."/>
            <person name="Walter M.E."/>
            <person name="Yandava C."/>
            <person name="Young S."/>
            <person name="Zeng Q."/>
            <person name="Zucker J."/>
            <person name="Felipe M.S."/>
            <person name="Goldman G.H."/>
            <person name="Haas B.J."/>
            <person name="McEwen J.G."/>
            <person name="Nino-Vega G."/>
            <person name="Puccia R."/>
            <person name="San-Blas G."/>
            <person name="Soares C.M."/>
            <person name="Birren B.W."/>
            <person name="Cuomo C.A."/>
        </authorList>
    </citation>
    <scope>NUCLEOTIDE SEQUENCE [LARGE SCALE GENOMIC DNA]</scope>
    <source>
        <strain evidence="4">ATCC MYA-826 / Pb01</strain>
    </source>
</reference>
<dbReference type="EMBL" id="KN294036">
    <property type="protein sequence ID" value="EEH39475.2"/>
    <property type="molecule type" value="Genomic_DNA"/>
</dbReference>
<dbReference type="STRING" id="502779.C1HDA4"/>
<dbReference type="HOGENOM" id="CLU_064103_0_0_1"/>
<feature type="compositionally biased region" description="Polar residues" evidence="2">
    <location>
        <begin position="181"/>
        <end position="193"/>
    </location>
</feature>
<accession>C1HDA4</accession>
<evidence type="ECO:0000313" key="4">
    <source>
        <dbReference type="Proteomes" id="UP000002059"/>
    </source>
</evidence>
<evidence type="ECO:0000256" key="2">
    <source>
        <dbReference type="SAM" id="MobiDB-lite"/>
    </source>
</evidence>
<dbReference type="RefSeq" id="XP_002789335.2">
    <property type="nucleotide sequence ID" value="XM_002789289.2"/>
</dbReference>
<evidence type="ECO:0000256" key="1">
    <source>
        <dbReference type="ARBA" id="ARBA00011353"/>
    </source>
</evidence>
<feature type="compositionally biased region" description="Basic residues" evidence="2">
    <location>
        <begin position="334"/>
        <end position="343"/>
    </location>
</feature>
<protein>
    <recommendedName>
        <fullName evidence="5">Chromo domain-containing protein</fullName>
    </recommendedName>
</protein>
<dbReference type="Proteomes" id="UP000002059">
    <property type="component" value="Partially assembled WGS sequence"/>
</dbReference>
<feature type="region of interest" description="Disordered" evidence="2">
    <location>
        <begin position="177"/>
        <end position="265"/>
    </location>
</feature>
<proteinExistence type="predicted"/>
<dbReference type="OMA" id="VAWRSTW"/>
<dbReference type="Gene3D" id="2.40.50.40">
    <property type="match status" value="1"/>
</dbReference>
<feature type="compositionally biased region" description="Polar residues" evidence="2">
    <location>
        <begin position="47"/>
        <end position="59"/>
    </location>
</feature>
<evidence type="ECO:0000313" key="3">
    <source>
        <dbReference type="EMBL" id="EEH39475.2"/>
    </source>
</evidence>
<sequence>MAAVTMDKIQFYQPPNPMSAAKPRSPNLPAISTPPKPPARRPNPTADSFTSLLCPSQQLRHPLPPRLFPSVTPPISSRPAGRRSQPPATPVNDFDRILEGISSDDGSQPLGGDGRNADEHATIPSGSNLSGFASDRLGMPVEEADTAAESATEAGLRACRLGGSRDGLIVDGWTEIGHSGEPTSESAAGQTSRPLLPAREAPTDHGDDLDGMADGGRASLTPREVSETPPPLTMDEVSASAGAPHDAVSPHPGSRRQISAGHARATQEEWRVKKILDSRIRVRKGKPILEYHVAWRSTWQPRSDLIPGCEELVKEFHAEWKDERPSLTTLTGHMRFKQRRRSRRDSGRKIAKSIS</sequence>
<gene>
    <name evidence="3" type="ORF">PAAG_08745</name>
</gene>
<dbReference type="OrthoDB" id="4187800at2759"/>
<dbReference type="CDD" id="cd00024">
    <property type="entry name" value="CD_CSD"/>
    <property type="match status" value="1"/>
</dbReference>